<sequence length="207" mass="24273">MQKNVERSGKDFATPVTFILSYFMHYVNYALDSFQARLHKQTLIIFGYQAAKKLLESTHTNYLSIPASPNYEITFFTQRLLLDDQLKISVYDYHFYGNFDELRNLIFVPQLGAFEVIDQAHPKPPRKQKTDDLSTEDRRLRDETYNSSILAEYLQPSQPVHHLHDMSMAETVPLPSILQLDVRSDDMHVVPDHDLLDEMERQFHHES</sequence>
<organism evidence="2 3">
    <name type="scientific">Ramazzottius varieornatus</name>
    <name type="common">Water bear</name>
    <name type="synonym">Tardigrade</name>
    <dbReference type="NCBI Taxonomy" id="947166"/>
    <lineage>
        <taxon>Eukaryota</taxon>
        <taxon>Metazoa</taxon>
        <taxon>Ecdysozoa</taxon>
        <taxon>Tardigrada</taxon>
        <taxon>Eutardigrada</taxon>
        <taxon>Parachela</taxon>
        <taxon>Hypsibioidea</taxon>
        <taxon>Ramazzottiidae</taxon>
        <taxon>Ramazzottius</taxon>
    </lineage>
</organism>
<protein>
    <submittedName>
        <fullName evidence="2">Uncharacterized protein</fullName>
    </submittedName>
</protein>
<feature type="compositionally biased region" description="Basic and acidic residues" evidence="1">
    <location>
        <begin position="128"/>
        <end position="139"/>
    </location>
</feature>
<dbReference type="Proteomes" id="UP000186922">
    <property type="component" value="Unassembled WGS sequence"/>
</dbReference>
<name>A0A1D1UQ77_RAMVA</name>
<reference evidence="2 3" key="1">
    <citation type="journal article" date="2016" name="Nat. Commun.">
        <title>Extremotolerant tardigrade genome and improved radiotolerance of human cultured cells by tardigrade-unique protein.</title>
        <authorList>
            <person name="Hashimoto T."/>
            <person name="Horikawa D.D."/>
            <person name="Saito Y."/>
            <person name="Kuwahara H."/>
            <person name="Kozuka-Hata H."/>
            <person name="Shin-I T."/>
            <person name="Minakuchi Y."/>
            <person name="Ohishi K."/>
            <person name="Motoyama A."/>
            <person name="Aizu T."/>
            <person name="Enomoto A."/>
            <person name="Kondo K."/>
            <person name="Tanaka S."/>
            <person name="Hara Y."/>
            <person name="Koshikawa S."/>
            <person name="Sagara H."/>
            <person name="Miura T."/>
            <person name="Yokobori S."/>
            <person name="Miyagawa K."/>
            <person name="Suzuki Y."/>
            <person name="Kubo T."/>
            <person name="Oyama M."/>
            <person name="Kohara Y."/>
            <person name="Fujiyama A."/>
            <person name="Arakawa K."/>
            <person name="Katayama T."/>
            <person name="Toyoda A."/>
            <person name="Kunieda T."/>
        </authorList>
    </citation>
    <scope>NUCLEOTIDE SEQUENCE [LARGE SCALE GENOMIC DNA]</scope>
    <source>
        <strain evidence="2 3">YOKOZUNA-1</strain>
    </source>
</reference>
<evidence type="ECO:0000313" key="2">
    <source>
        <dbReference type="EMBL" id="GAU91879.1"/>
    </source>
</evidence>
<evidence type="ECO:0000313" key="3">
    <source>
        <dbReference type="Proteomes" id="UP000186922"/>
    </source>
</evidence>
<evidence type="ECO:0000256" key="1">
    <source>
        <dbReference type="SAM" id="MobiDB-lite"/>
    </source>
</evidence>
<dbReference type="AlphaFoldDB" id="A0A1D1UQ77"/>
<gene>
    <name evidence="2" type="primary">RvY_04054-1</name>
    <name evidence="2" type="synonym">RvY_04054.1</name>
    <name evidence="2" type="ORF">RvY_04054</name>
</gene>
<comment type="caution">
    <text evidence="2">The sequence shown here is derived from an EMBL/GenBank/DDBJ whole genome shotgun (WGS) entry which is preliminary data.</text>
</comment>
<accession>A0A1D1UQ77</accession>
<dbReference type="EMBL" id="BDGG01000002">
    <property type="protein sequence ID" value="GAU91879.1"/>
    <property type="molecule type" value="Genomic_DNA"/>
</dbReference>
<feature type="region of interest" description="Disordered" evidence="1">
    <location>
        <begin position="119"/>
        <end position="139"/>
    </location>
</feature>
<dbReference type="OrthoDB" id="10573733at2759"/>
<proteinExistence type="predicted"/>
<keyword evidence="3" id="KW-1185">Reference proteome</keyword>